<dbReference type="SUPFAM" id="SSF56784">
    <property type="entry name" value="HAD-like"/>
    <property type="match status" value="1"/>
</dbReference>
<dbReference type="Gene3D" id="3.40.50.1000">
    <property type="entry name" value="HAD superfamily/HAD-like"/>
    <property type="match status" value="1"/>
</dbReference>
<organism evidence="7 8">
    <name type="scientific">Klebsiella pneumoniae subsp. ozaenae</name>
    <dbReference type="NCBI Taxonomy" id="574"/>
    <lineage>
        <taxon>Bacteria</taxon>
        <taxon>Pseudomonadati</taxon>
        <taxon>Pseudomonadota</taxon>
        <taxon>Gammaproteobacteria</taxon>
        <taxon>Enterobacterales</taxon>
        <taxon>Enterobacteriaceae</taxon>
        <taxon>Klebsiella/Raoultella group</taxon>
        <taxon>Klebsiella</taxon>
        <taxon>Klebsiella pneumoniae complex</taxon>
    </lineage>
</organism>
<dbReference type="InterPro" id="IPR023214">
    <property type="entry name" value="HAD_sf"/>
</dbReference>
<proteinExistence type="inferred from homology"/>
<name>A0A377ZV50_KLEPO</name>
<evidence type="ECO:0000313" key="8">
    <source>
        <dbReference type="Proteomes" id="UP000254487"/>
    </source>
</evidence>
<comment type="cofactor">
    <cofactor evidence="1">
        <name>Mg(2+)</name>
        <dbReference type="ChEBI" id="CHEBI:18420"/>
    </cofactor>
</comment>
<dbReference type="AlphaFoldDB" id="A0A377ZV50"/>
<dbReference type="InterPro" id="IPR023198">
    <property type="entry name" value="PGP-like_dom2"/>
</dbReference>
<dbReference type="InterPro" id="IPR036412">
    <property type="entry name" value="HAD-like_sf"/>
</dbReference>
<evidence type="ECO:0000256" key="2">
    <source>
        <dbReference type="ARBA" id="ARBA00006171"/>
    </source>
</evidence>
<reference evidence="7 8" key="1">
    <citation type="submission" date="2018-06" db="EMBL/GenBank/DDBJ databases">
        <authorList>
            <consortium name="Pathogen Informatics"/>
            <person name="Doyle S."/>
        </authorList>
    </citation>
    <scope>NUCLEOTIDE SEQUENCE [LARGE SCALE GENOMIC DNA]</scope>
    <source>
        <strain evidence="7 8">NCTC10313</strain>
    </source>
</reference>
<evidence type="ECO:0000313" key="7">
    <source>
        <dbReference type="EMBL" id="STU86071.1"/>
    </source>
</evidence>
<protein>
    <submittedName>
        <fullName evidence="7">2-deoxyglucose-6-phosphate hydrolase YniC</fullName>
        <ecNumber evidence="7">3.1.3.-</ecNumber>
    </submittedName>
</protein>
<dbReference type="PANTHER" id="PTHR46193:SF18">
    <property type="entry name" value="HEXITOL PHOSPHATASE B"/>
    <property type="match status" value="1"/>
</dbReference>
<dbReference type="EMBL" id="UGLW01000003">
    <property type="protein sequence ID" value="STU86071.1"/>
    <property type="molecule type" value="Genomic_DNA"/>
</dbReference>
<dbReference type="Proteomes" id="UP000254487">
    <property type="component" value="Unassembled WGS sequence"/>
</dbReference>
<dbReference type="STRING" id="1218098.GCA_001598715_02271"/>
<gene>
    <name evidence="7" type="primary">yniC_1</name>
    <name evidence="7" type="ORF">NCTC10313_04130</name>
</gene>
<dbReference type="NCBIfam" id="NF008087">
    <property type="entry name" value="PRK10826.1"/>
    <property type="match status" value="1"/>
</dbReference>
<accession>A0A377ZV50</accession>
<keyword evidence="4" id="KW-0460">Magnesium</keyword>
<evidence type="ECO:0000256" key="6">
    <source>
        <dbReference type="SAM" id="MobiDB-lite"/>
    </source>
</evidence>
<evidence type="ECO:0000256" key="4">
    <source>
        <dbReference type="ARBA" id="ARBA00022842"/>
    </source>
</evidence>
<evidence type="ECO:0000256" key="3">
    <source>
        <dbReference type="ARBA" id="ARBA00022723"/>
    </source>
</evidence>
<dbReference type="Gene3D" id="1.10.150.240">
    <property type="entry name" value="Putative phosphatase, domain 2"/>
    <property type="match status" value="1"/>
</dbReference>
<dbReference type="GO" id="GO:0046872">
    <property type="term" value="F:metal ion binding"/>
    <property type="evidence" value="ECO:0007669"/>
    <property type="project" value="UniProtKB-KW"/>
</dbReference>
<dbReference type="Pfam" id="PF00702">
    <property type="entry name" value="Hydrolase"/>
    <property type="match status" value="1"/>
</dbReference>
<feature type="region of interest" description="Disordered" evidence="6">
    <location>
        <begin position="192"/>
        <end position="218"/>
    </location>
</feature>
<comment type="similarity">
    <text evidence="2">Belongs to the HAD-like hydrolase superfamily. CbbY/CbbZ/Gph/YieH family.</text>
</comment>
<dbReference type="GO" id="GO:0016787">
    <property type="term" value="F:hydrolase activity"/>
    <property type="evidence" value="ECO:0007669"/>
    <property type="project" value="UniProtKB-KW"/>
</dbReference>
<evidence type="ECO:0000256" key="5">
    <source>
        <dbReference type="ARBA" id="ARBA00023277"/>
    </source>
</evidence>
<keyword evidence="3" id="KW-0479">Metal-binding</keyword>
<dbReference type="EC" id="3.1.3.-" evidence="7"/>
<dbReference type="PANTHER" id="PTHR46193">
    <property type="entry name" value="6-PHOSPHOGLUCONATE PHOSPHATASE"/>
    <property type="match status" value="1"/>
</dbReference>
<keyword evidence="7" id="KW-0378">Hydrolase</keyword>
<dbReference type="InterPro" id="IPR051600">
    <property type="entry name" value="Beta-PGM-like"/>
</dbReference>
<keyword evidence="5" id="KW-0119">Carbohydrate metabolism</keyword>
<sequence length="218" mass="23791">MSAKRRIEAAIFDMDGLLIDSEPLWDQAGGRGHGEPGGWITRRRDELPDLLGLRIDLVVDLWYAQQPWHGVDRAEATARIIRRAIELVEASRPLLPGVREAVALCKAQGLKVGLASASPLMMLEKVLDMFELRDQFDALASAEHLPWEQTAPAGLPQLRRCPGSRPAALRRAGGFGQRHDRQQSRAHAVYRGAGSGEQPRPALCAGGRQASVTAGTHC</sequence>
<evidence type="ECO:0000256" key="1">
    <source>
        <dbReference type="ARBA" id="ARBA00001946"/>
    </source>
</evidence>